<feature type="binding site" evidence="3">
    <location>
        <position position="381"/>
    </location>
    <ligand>
        <name>Zn(2+)</name>
        <dbReference type="ChEBI" id="CHEBI:29105"/>
        <label>2</label>
    </ligand>
</feature>
<dbReference type="AlphaFoldDB" id="A0A1G9SFC9"/>
<dbReference type="InterPro" id="IPR010158">
    <property type="entry name" value="Amidase_Cbmase"/>
</dbReference>
<sequence length="409" mass="44132">MDIEYTAAGVIADLQELAALTSDEKGAQRVAWTPVWDTAETWFKEKMTAEGATVTVDSAHNVWAKFAGETEEAVIIGSHLDSVPDGGWLDGALGVVAGMGIGKRYGIHGVKPKKTIYIVCWADEEGARFSQSCMGSAAISGMFTAEKAKNLTDNEGVRFQEALQRYGLQAEDFSKARAEFLEKPIAAYLELHIEQAPVLEQAHKSVACVYGVTGCYRQYLTFTGQQSHSGSPIAMRHDAFLAAAQASLAFREIGIRHEGYCTVGKVAVEPDVVTIFPGRCIISLDQRSIEGATLDIMVAEAKQAAEQAAADNGVTVSFEEIWYTPPTVFDASLTALCQQAVEAETGEAATMYSGPLHDAVEISKVVPSVMMFAMSHNGLSHCKEEDTPLPVLKQAIRAFLRLADTVVNI</sequence>
<reference evidence="4 5" key="1">
    <citation type="submission" date="2016-10" db="EMBL/GenBank/DDBJ databases">
        <authorList>
            <person name="de Groot N.N."/>
        </authorList>
    </citation>
    <scope>NUCLEOTIDE SEQUENCE [LARGE SCALE GENOMIC DNA]</scope>
    <source>
        <strain evidence="4 5">DSM 16981</strain>
    </source>
</reference>
<dbReference type="InterPro" id="IPR036264">
    <property type="entry name" value="Bact_exopeptidase_dim_dom"/>
</dbReference>
<dbReference type="GO" id="GO:0016813">
    <property type="term" value="F:hydrolase activity, acting on carbon-nitrogen (but not peptide) bonds, in linear amidines"/>
    <property type="evidence" value="ECO:0007669"/>
    <property type="project" value="InterPro"/>
</dbReference>
<keyword evidence="5" id="KW-1185">Reference proteome</keyword>
<dbReference type="OrthoDB" id="9808195at2"/>
<feature type="binding site" evidence="3">
    <location>
        <position position="192"/>
    </location>
    <ligand>
        <name>Zn(2+)</name>
        <dbReference type="ChEBI" id="CHEBI:29105"/>
        <label>1</label>
    </ligand>
</feature>
<dbReference type="PIRSF" id="PIRSF001235">
    <property type="entry name" value="Amidase_carbamoylase"/>
    <property type="match status" value="1"/>
</dbReference>
<evidence type="ECO:0000313" key="4">
    <source>
        <dbReference type="EMBL" id="SDM34183.1"/>
    </source>
</evidence>
<evidence type="ECO:0000313" key="5">
    <source>
        <dbReference type="Proteomes" id="UP000199309"/>
    </source>
</evidence>
<dbReference type="SUPFAM" id="SSF55031">
    <property type="entry name" value="Bacterial exopeptidase dimerisation domain"/>
    <property type="match status" value="1"/>
</dbReference>
<feature type="binding site" evidence="3">
    <location>
        <position position="90"/>
    </location>
    <ligand>
        <name>Zn(2+)</name>
        <dbReference type="ChEBI" id="CHEBI:29105"/>
        <label>2</label>
    </ligand>
</feature>
<gene>
    <name evidence="4" type="ORF">SAMN05660299_00704</name>
</gene>
<dbReference type="Pfam" id="PF01546">
    <property type="entry name" value="Peptidase_M20"/>
    <property type="match status" value="1"/>
</dbReference>
<dbReference type="RefSeq" id="WP_091648195.1">
    <property type="nucleotide sequence ID" value="NZ_FNHQ01000005.1"/>
</dbReference>
<dbReference type="Gene3D" id="3.30.70.360">
    <property type="match status" value="1"/>
</dbReference>
<comment type="similarity">
    <text evidence="1">Belongs to the peptidase M20 family.</text>
</comment>
<evidence type="ECO:0000256" key="2">
    <source>
        <dbReference type="ARBA" id="ARBA00022801"/>
    </source>
</evidence>
<dbReference type="GO" id="GO:0046872">
    <property type="term" value="F:metal ion binding"/>
    <property type="evidence" value="ECO:0007669"/>
    <property type="project" value="UniProtKB-KW"/>
</dbReference>
<accession>A0A1G9SFC9</accession>
<organism evidence="4 5">
    <name type="scientific">Megasphaera paucivorans</name>
    <dbReference type="NCBI Taxonomy" id="349095"/>
    <lineage>
        <taxon>Bacteria</taxon>
        <taxon>Bacillati</taxon>
        <taxon>Bacillota</taxon>
        <taxon>Negativicutes</taxon>
        <taxon>Veillonellales</taxon>
        <taxon>Veillonellaceae</taxon>
        <taxon>Megasphaera</taxon>
    </lineage>
</organism>
<feature type="binding site" evidence="3">
    <location>
        <position position="90"/>
    </location>
    <ligand>
        <name>Zn(2+)</name>
        <dbReference type="ChEBI" id="CHEBI:29105"/>
        <label>1</label>
    </ligand>
</feature>
<evidence type="ECO:0000256" key="1">
    <source>
        <dbReference type="ARBA" id="ARBA00006153"/>
    </source>
</evidence>
<keyword evidence="2 4" id="KW-0378">Hydrolase</keyword>
<dbReference type="STRING" id="349095.SAMN05660299_00704"/>
<proteinExistence type="inferred from homology"/>
<dbReference type="NCBIfam" id="TIGR01879">
    <property type="entry name" value="hydantase"/>
    <property type="match status" value="1"/>
</dbReference>
<dbReference type="InterPro" id="IPR002933">
    <property type="entry name" value="Peptidase_M20"/>
</dbReference>
<dbReference type="PANTHER" id="PTHR32494">
    <property type="entry name" value="ALLANTOATE DEIMINASE-RELATED"/>
    <property type="match status" value="1"/>
</dbReference>
<keyword evidence="3" id="KW-0479">Metal-binding</keyword>
<name>A0A1G9SFC9_9FIRM</name>
<protein>
    <submittedName>
        <fullName evidence="4">N-carbamoyl-L-amino-acid hydrolase</fullName>
    </submittedName>
</protein>
<dbReference type="Gene3D" id="3.40.630.10">
    <property type="entry name" value="Zn peptidases"/>
    <property type="match status" value="1"/>
</dbReference>
<dbReference type="PANTHER" id="PTHR32494:SF5">
    <property type="entry name" value="ALLANTOATE AMIDOHYDROLASE"/>
    <property type="match status" value="1"/>
</dbReference>
<dbReference type="SUPFAM" id="SSF53187">
    <property type="entry name" value="Zn-dependent exopeptidases"/>
    <property type="match status" value="1"/>
</dbReference>
<dbReference type="EMBL" id="FNHQ01000005">
    <property type="protein sequence ID" value="SDM34183.1"/>
    <property type="molecule type" value="Genomic_DNA"/>
</dbReference>
<comment type="cofactor">
    <cofactor evidence="3">
        <name>Zn(2+)</name>
        <dbReference type="ChEBI" id="CHEBI:29105"/>
    </cofactor>
    <text evidence="3">Binds 2 Zn(2+) ions per subunit.</text>
</comment>
<feature type="binding site" evidence="3">
    <location>
        <position position="79"/>
    </location>
    <ligand>
        <name>Zn(2+)</name>
        <dbReference type="ChEBI" id="CHEBI:29105"/>
        <label>1</label>
    </ligand>
</feature>
<feature type="binding site" evidence="3">
    <location>
        <position position="125"/>
    </location>
    <ligand>
        <name>Zn(2+)</name>
        <dbReference type="ChEBI" id="CHEBI:29105"/>
        <label>2</label>
    </ligand>
</feature>
<evidence type="ECO:0000256" key="3">
    <source>
        <dbReference type="PIRSR" id="PIRSR001235-1"/>
    </source>
</evidence>
<keyword evidence="3" id="KW-0862">Zinc</keyword>
<dbReference type="Proteomes" id="UP000199309">
    <property type="component" value="Unassembled WGS sequence"/>
</dbReference>